<keyword evidence="7" id="KW-1185">Reference proteome</keyword>
<keyword evidence="3" id="KW-0902">Two-component regulatory system</keyword>
<keyword evidence="1" id="KW-0808">Transferase</keyword>
<reference evidence="6 7" key="1">
    <citation type="submission" date="2022-09" db="EMBL/GenBank/DDBJ databases">
        <title>Complete genome sequence of Janibacter terrae strain COS04-44, PCL-degrading bacteria isolated from oil spilled coast.</title>
        <authorList>
            <person name="Park H."/>
            <person name="Kim J.Y."/>
            <person name="An S.H."/>
            <person name="Lee C.M."/>
            <person name="Weon H.-Y."/>
        </authorList>
    </citation>
    <scope>NUCLEOTIDE SEQUENCE [LARGE SCALE GENOMIC DNA]</scope>
    <source>
        <strain evidence="6 7">COS04-44</strain>
    </source>
</reference>
<dbReference type="SUPFAM" id="SSF55874">
    <property type="entry name" value="ATPase domain of HSP90 chaperone/DNA topoisomerase II/histidine kinase"/>
    <property type="match status" value="1"/>
</dbReference>
<evidence type="ECO:0000256" key="2">
    <source>
        <dbReference type="ARBA" id="ARBA00022777"/>
    </source>
</evidence>
<feature type="compositionally biased region" description="Basic and acidic residues" evidence="4">
    <location>
        <begin position="1"/>
        <end position="10"/>
    </location>
</feature>
<evidence type="ECO:0000256" key="1">
    <source>
        <dbReference type="ARBA" id="ARBA00022679"/>
    </source>
</evidence>
<dbReference type="Proteomes" id="UP001381003">
    <property type="component" value="Chromosome"/>
</dbReference>
<dbReference type="Gene3D" id="3.30.565.10">
    <property type="entry name" value="Histidine kinase-like ATPase, C-terminal domain"/>
    <property type="match status" value="1"/>
</dbReference>
<feature type="region of interest" description="Disordered" evidence="4">
    <location>
        <begin position="1"/>
        <end position="20"/>
    </location>
</feature>
<dbReference type="InterPro" id="IPR036890">
    <property type="entry name" value="HATPase_C_sf"/>
</dbReference>
<evidence type="ECO:0000313" key="6">
    <source>
        <dbReference type="EMBL" id="WWF05092.1"/>
    </source>
</evidence>
<feature type="compositionally biased region" description="Low complexity" evidence="4">
    <location>
        <begin position="11"/>
        <end position="20"/>
    </location>
</feature>
<dbReference type="RefSeq" id="WP_338538187.1">
    <property type="nucleotide sequence ID" value="NZ_CP104874.1"/>
</dbReference>
<feature type="domain" description="GAF" evidence="5">
    <location>
        <begin position="207"/>
        <end position="358"/>
    </location>
</feature>
<dbReference type="PANTHER" id="PTHR24421:SF56">
    <property type="entry name" value="OXYGEN SENSOR HISTIDINE KINASE RESPONSE REGULATOR DOST"/>
    <property type="match status" value="1"/>
</dbReference>
<evidence type="ECO:0000256" key="3">
    <source>
        <dbReference type="ARBA" id="ARBA00023012"/>
    </source>
</evidence>
<dbReference type="SMART" id="SM00065">
    <property type="entry name" value="GAF"/>
    <property type="match status" value="2"/>
</dbReference>
<dbReference type="SUPFAM" id="SSF55781">
    <property type="entry name" value="GAF domain-like"/>
    <property type="match status" value="2"/>
</dbReference>
<dbReference type="PANTHER" id="PTHR24421">
    <property type="entry name" value="NITRATE/NITRITE SENSOR PROTEIN NARX-RELATED"/>
    <property type="match status" value="1"/>
</dbReference>
<dbReference type="Pfam" id="PF13185">
    <property type="entry name" value="GAF_2"/>
    <property type="match status" value="1"/>
</dbReference>
<dbReference type="Pfam" id="PF02518">
    <property type="entry name" value="HATPase_c"/>
    <property type="match status" value="1"/>
</dbReference>
<dbReference type="CDD" id="cd16917">
    <property type="entry name" value="HATPase_UhpB-NarQ-NarX-like"/>
    <property type="match status" value="1"/>
</dbReference>
<proteinExistence type="predicted"/>
<accession>A0ABZ2FCQ3</accession>
<dbReference type="Gene3D" id="3.30.450.40">
    <property type="match status" value="2"/>
</dbReference>
<name>A0ABZ2FCQ3_9MICO</name>
<protein>
    <submittedName>
        <fullName evidence="6">GAF domain-containing protein</fullName>
    </submittedName>
</protein>
<dbReference type="Pfam" id="PF07730">
    <property type="entry name" value="HisKA_3"/>
    <property type="match status" value="1"/>
</dbReference>
<dbReference type="InterPro" id="IPR050482">
    <property type="entry name" value="Sensor_HK_TwoCompSys"/>
</dbReference>
<dbReference type="EMBL" id="CP104874">
    <property type="protein sequence ID" value="WWF05092.1"/>
    <property type="molecule type" value="Genomic_DNA"/>
</dbReference>
<dbReference type="InterPro" id="IPR003018">
    <property type="entry name" value="GAF"/>
</dbReference>
<dbReference type="InterPro" id="IPR029016">
    <property type="entry name" value="GAF-like_dom_sf"/>
</dbReference>
<gene>
    <name evidence="6" type="ORF">N5P18_15735</name>
</gene>
<feature type="domain" description="GAF" evidence="5">
    <location>
        <begin position="38"/>
        <end position="186"/>
    </location>
</feature>
<keyword evidence="2" id="KW-0418">Kinase</keyword>
<organism evidence="6 7">
    <name type="scientific">Janibacter terrae</name>
    <dbReference type="NCBI Taxonomy" id="103817"/>
    <lineage>
        <taxon>Bacteria</taxon>
        <taxon>Bacillati</taxon>
        <taxon>Actinomycetota</taxon>
        <taxon>Actinomycetes</taxon>
        <taxon>Micrococcales</taxon>
        <taxon>Intrasporangiaceae</taxon>
        <taxon>Janibacter</taxon>
    </lineage>
</organism>
<evidence type="ECO:0000256" key="4">
    <source>
        <dbReference type="SAM" id="MobiDB-lite"/>
    </source>
</evidence>
<evidence type="ECO:0000313" key="7">
    <source>
        <dbReference type="Proteomes" id="UP001381003"/>
    </source>
</evidence>
<sequence length="557" mass="59221">MSGSGDDEHATGTSGAGSTSKGAVDLLETVAVISSDLELSEVLAHIVRSACALVGARYGALGVLGQDGDSLAEFVTHGITTEQRSDIGALPHGHGILGLLIREPRPQRLRDLSEHPRSHGFPPHHPPMHSFLGAPVRIRDEVFGNLYLTEKEGAVEFSQDDEALLTALAAAAGVAIDNARLYASSKNLRAWSEAQAALTQAFLAGPGEQTALEQMAVLARERTDADVSFVLLYEEEQFLVVRATNRRALAPSDETPLAVGSSVDADGWDGVRGPVHRNRCAGPGADAAARRVAELMGAEAGSFAALPLGPQHDRLGFLVVVWTRDDDPSEVDVIQPFADFGQHAGVALLAARSRRDQALVALLEDRDRIARDMHDHVIQRLFATGLSLQSAARLAVHPTVRERLDDAVDDLDGAIKDIRHTIYALHRLPVGTIRDAIGELIDDAAQSLGFEPALVIEGRLTGLTDGLSADLVAVVREALANVAKHARAQEVRVHVQCEDELRVVVTDDGIGMDPASARSGLVNLGTRAAARGGSFELGQRVPTGTALSWTVPADRDD</sequence>
<dbReference type="InterPro" id="IPR011712">
    <property type="entry name" value="Sig_transdc_His_kin_sub3_dim/P"/>
</dbReference>
<evidence type="ECO:0000259" key="5">
    <source>
        <dbReference type="SMART" id="SM00065"/>
    </source>
</evidence>
<dbReference type="Gene3D" id="1.20.5.1930">
    <property type="match status" value="1"/>
</dbReference>
<dbReference type="InterPro" id="IPR003594">
    <property type="entry name" value="HATPase_dom"/>
</dbReference>